<comment type="similarity">
    <text evidence="1">Belongs to the FLZ family.</text>
</comment>
<proteinExistence type="inferred from homology"/>
<keyword evidence="3" id="KW-0863">Zinc-finger</keyword>
<gene>
    <name evidence="7" type="ORF">CK203_003389</name>
</gene>
<organism evidence="7 8">
    <name type="scientific">Vitis vinifera</name>
    <name type="common">Grape</name>
    <dbReference type="NCBI Taxonomy" id="29760"/>
    <lineage>
        <taxon>Eukaryota</taxon>
        <taxon>Viridiplantae</taxon>
        <taxon>Streptophyta</taxon>
        <taxon>Embryophyta</taxon>
        <taxon>Tracheophyta</taxon>
        <taxon>Spermatophyta</taxon>
        <taxon>Magnoliopsida</taxon>
        <taxon>eudicotyledons</taxon>
        <taxon>Gunneridae</taxon>
        <taxon>Pentapetalae</taxon>
        <taxon>rosids</taxon>
        <taxon>Vitales</taxon>
        <taxon>Vitaceae</taxon>
        <taxon>Viteae</taxon>
        <taxon>Vitis</taxon>
    </lineage>
</organism>
<dbReference type="AlphaFoldDB" id="A0A438K7C7"/>
<protein>
    <recommendedName>
        <fullName evidence="6">FLZ-type domain-containing protein</fullName>
    </recommendedName>
</protein>
<sequence length="162" mass="18244">MSPLNVKEEGHEGKRRPNFPGHESFKRSSVDPVGLRILTQFSHGESNLVLKSACRLRVPTPPPPSGASPESCFLKSCYLCNKELTPDKDIYMRSDEGFCSVECRNRQIVMDETKEIETSTKKILASSRHCRSAGGCETCVLLEDLRRRRKPISRHKNQALVS</sequence>
<evidence type="ECO:0000313" key="7">
    <source>
        <dbReference type="EMBL" id="RVX17099.1"/>
    </source>
</evidence>
<accession>A0A438K7C7</accession>
<dbReference type="InterPro" id="IPR007650">
    <property type="entry name" value="Zf-FLZ_dom"/>
</dbReference>
<dbReference type="InterPro" id="IPR044181">
    <property type="entry name" value="FLZ17/18"/>
</dbReference>
<keyword evidence="3" id="KW-0862">Zinc</keyword>
<dbReference type="Pfam" id="PF04570">
    <property type="entry name" value="zf-FLZ"/>
    <property type="match status" value="1"/>
</dbReference>
<evidence type="ECO:0000256" key="5">
    <source>
        <dbReference type="SAM" id="MobiDB-lite"/>
    </source>
</evidence>
<evidence type="ECO:0000259" key="6">
    <source>
        <dbReference type="PROSITE" id="PS51795"/>
    </source>
</evidence>
<feature type="domain" description="FLZ-type" evidence="6">
    <location>
        <begin position="72"/>
        <end position="115"/>
    </location>
</feature>
<feature type="compositionally biased region" description="Basic and acidic residues" evidence="5">
    <location>
        <begin position="1"/>
        <end position="12"/>
    </location>
</feature>
<dbReference type="Proteomes" id="UP000288805">
    <property type="component" value="Unassembled WGS sequence"/>
</dbReference>
<evidence type="ECO:0000256" key="1">
    <source>
        <dbReference type="ARBA" id="ARBA00009374"/>
    </source>
</evidence>
<evidence type="ECO:0000256" key="4">
    <source>
        <dbReference type="PROSITE-ProRule" id="PRU01131"/>
    </source>
</evidence>
<feature type="region of interest" description="Disordered" evidence="5">
    <location>
        <begin position="1"/>
        <end position="27"/>
    </location>
</feature>
<reference evidence="7 8" key="1">
    <citation type="journal article" date="2018" name="PLoS Genet.">
        <title>Population sequencing reveals clonal diversity and ancestral inbreeding in the grapevine cultivar Chardonnay.</title>
        <authorList>
            <person name="Roach M.J."/>
            <person name="Johnson D.L."/>
            <person name="Bohlmann J."/>
            <person name="van Vuuren H.J."/>
            <person name="Jones S.J."/>
            <person name="Pretorius I.S."/>
            <person name="Schmidt S.A."/>
            <person name="Borneman A.R."/>
        </authorList>
    </citation>
    <scope>NUCLEOTIDE SEQUENCE [LARGE SCALE GENOMIC DNA]</scope>
    <source>
        <strain evidence="8">cv. Chardonnay</strain>
        <tissue evidence="7">Leaf</tissue>
    </source>
</reference>
<dbReference type="PROSITE" id="PS51795">
    <property type="entry name" value="ZF_FLZ"/>
    <property type="match status" value="1"/>
</dbReference>
<dbReference type="GO" id="GO:0008270">
    <property type="term" value="F:zinc ion binding"/>
    <property type="evidence" value="ECO:0007669"/>
    <property type="project" value="UniProtKB-KW"/>
</dbReference>
<keyword evidence="2" id="KW-0479">Metal-binding</keyword>
<dbReference type="PANTHER" id="PTHR47847:SF2">
    <property type="entry name" value="FCS-LIKE ZINC FINGER 17-RELATED"/>
    <property type="match status" value="1"/>
</dbReference>
<name>A0A438K7C7_VITVI</name>
<dbReference type="EMBL" id="QGNW01000014">
    <property type="protein sequence ID" value="RVX17099.1"/>
    <property type="molecule type" value="Genomic_DNA"/>
</dbReference>
<comment type="caution">
    <text evidence="7">The sequence shown here is derived from an EMBL/GenBank/DDBJ whole genome shotgun (WGS) entry which is preliminary data.</text>
</comment>
<evidence type="ECO:0000313" key="8">
    <source>
        <dbReference type="Proteomes" id="UP000288805"/>
    </source>
</evidence>
<evidence type="ECO:0000256" key="2">
    <source>
        <dbReference type="ARBA" id="ARBA00022723"/>
    </source>
</evidence>
<dbReference type="PANTHER" id="PTHR47847">
    <property type="entry name" value="FCS-LIKE ZINC FINGER 17"/>
    <property type="match status" value="1"/>
</dbReference>
<feature type="zinc finger region" description="FLZ-type" evidence="4">
    <location>
        <begin position="72"/>
        <end position="115"/>
    </location>
</feature>
<evidence type="ECO:0000256" key="3">
    <source>
        <dbReference type="ARBA" id="ARBA00022771"/>
    </source>
</evidence>